<evidence type="ECO:0000256" key="1">
    <source>
        <dbReference type="ARBA" id="ARBA00006474"/>
    </source>
</evidence>
<accession>A0ABY9XWK3</accession>
<dbReference type="Gene3D" id="3.30.980.40">
    <property type="match status" value="1"/>
</dbReference>
<feature type="binding site" evidence="5">
    <location>
        <begin position="479"/>
        <end position="486"/>
    </location>
    <ligand>
        <name>ATP</name>
        <dbReference type="ChEBI" id="CHEBI:30616"/>
    </ligand>
</feature>
<evidence type="ECO:0000256" key="5">
    <source>
        <dbReference type="PROSITE-ProRule" id="PRU00289"/>
    </source>
</evidence>
<evidence type="ECO:0000256" key="2">
    <source>
        <dbReference type="ARBA" id="ARBA00022741"/>
    </source>
</evidence>
<dbReference type="Pfam" id="PF01935">
    <property type="entry name" value="DUF87"/>
    <property type="match status" value="1"/>
</dbReference>
<protein>
    <submittedName>
        <fullName evidence="7">DNA translocase FtsK</fullName>
    </submittedName>
</protein>
<dbReference type="PANTHER" id="PTHR22683:SF47">
    <property type="entry name" value="FTSK DOMAIN-CONTAINING PROTEIN YDCQ"/>
    <property type="match status" value="1"/>
</dbReference>
<dbReference type="InterPro" id="IPR041027">
    <property type="entry name" value="FtsK_alpha"/>
</dbReference>
<keyword evidence="4" id="KW-0238">DNA-binding</keyword>
<name>A0ABY9XWK3_9FLAO</name>
<evidence type="ECO:0000256" key="3">
    <source>
        <dbReference type="ARBA" id="ARBA00022840"/>
    </source>
</evidence>
<dbReference type="InterPro" id="IPR011604">
    <property type="entry name" value="PDDEXK-like_dom_sf"/>
</dbReference>
<dbReference type="Pfam" id="PF12705">
    <property type="entry name" value="PDDEXK_1"/>
    <property type="match status" value="1"/>
</dbReference>
<dbReference type="InterPro" id="IPR002789">
    <property type="entry name" value="HerA_central"/>
</dbReference>
<dbReference type="Proteomes" id="UP001302806">
    <property type="component" value="Chromosome"/>
</dbReference>
<dbReference type="InterPro" id="IPR027417">
    <property type="entry name" value="P-loop_NTPase"/>
</dbReference>
<feature type="domain" description="FtsK" evidence="6">
    <location>
        <begin position="460"/>
        <end position="646"/>
    </location>
</feature>
<proteinExistence type="inferred from homology"/>
<dbReference type="Pfam" id="PF17854">
    <property type="entry name" value="FtsK_alpha"/>
    <property type="match status" value="1"/>
</dbReference>
<comment type="similarity">
    <text evidence="1">Belongs to the FtsK/SpoIIIE/SftA family.</text>
</comment>
<organism evidence="7 8">
    <name type="scientific">Thalassobellus suaedae</name>
    <dbReference type="NCBI Taxonomy" id="3074124"/>
    <lineage>
        <taxon>Bacteria</taxon>
        <taxon>Pseudomonadati</taxon>
        <taxon>Bacteroidota</taxon>
        <taxon>Flavobacteriia</taxon>
        <taxon>Flavobacteriales</taxon>
        <taxon>Flavobacteriaceae</taxon>
        <taxon>Thalassobellus</taxon>
    </lineage>
</organism>
<dbReference type="EMBL" id="CP134537">
    <property type="protein sequence ID" value="WNH10004.1"/>
    <property type="molecule type" value="Genomic_DNA"/>
</dbReference>
<sequence length="646" mass="74211">MSTHQYKNLTPDQYEELFSNFLVDSWSYSKVSSFARNEKAFEMEYIYRSPSRRSASSVAGNAYHEALDQYFSNKKEGTLLDLVDLQKIAFNDIEEVPANAWKTQKTTPSIEACILKANDLATSLINNFLAEIEVYDVKEIIEVEVYCDEFLTINGVEIMLPCHAKIDLVVETHDNKIVIIDHKSKAKYSDEKELAFSIGKQAITYVHCVKEKLGLDVAEVWFIENKYSKNRDKSPQLNCFKMVMDKDTIRLYDAMLYEPLRRMMEAVSTPDYVYLMNEDDNYVDKAELHAFWAQTMIAEVGDFDIPESKQDMITLRLKKIRDSSIATVSPSVIKNFRKNAADFIQFNLNDKDMTREQKIEHVLRTLGTIVQVQHKFEGYSNDTYLLEASSGTNLSSIHRYKLDIANALNVPSIRIKKDLFIYEDQAYLAIEIPKKRTNDLMFDPKYLVDLKIPIGLDNFKKTIVWDLNNHSTPHMLICGATGSGKSVSILSMLEYIRKANIEDIIIFDPKYEFTKYKSKGIDVFNDIDDIETMMEFLVEEMNDRIKAGVSAKKIVIFDEFADALASSAKGNDLKIYDNEIDGYYKNGNPKMKRVHVSTKKSLEENLKILGQKGRSCGFRIIAATQKVLSKSNYRRCKSKFPCASMF</sequence>
<dbReference type="PROSITE" id="PS50901">
    <property type="entry name" value="FTSK"/>
    <property type="match status" value="1"/>
</dbReference>
<evidence type="ECO:0000256" key="4">
    <source>
        <dbReference type="ARBA" id="ARBA00023125"/>
    </source>
</evidence>
<dbReference type="InterPro" id="IPR050206">
    <property type="entry name" value="FtsK/SpoIIIE/SftA"/>
</dbReference>
<keyword evidence="2 5" id="KW-0547">Nucleotide-binding</keyword>
<dbReference type="InterPro" id="IPR002543">
    <property type="entry name" value="FtsK_dom"/>
</dbReference>
<reference evidence="7 8" key="1">
    <citation type="submission" date="2023-09" db="EMBL/GenBank/DDBJ databases">
        <title>Thalassobella suaedae gen. nov., sp. nov., a marine bacterium of the family Flavobacteriaceae isolated from a halophyte Suaeda japonica.</title>
        <authorList>
            <person name="Lee S.Y."/>
            <person name="Hwang C.Y."/>
        </authorList>
    </citation>
    <scope>NUCLEOTIDE SEQUENCE [LARGE SCALE GENOMIC DNA]</scope>
    <source>
        <strain evidence="7 8">HL-DH14</strain>
    </source>
</reference>
<dbReference type="RefSeq" id="WP_415866353.1">
    <property type="nucleotide sequence ID" value="NZ_CP134537.1"/>
</dbReference>
<keyword evidence="3 5" id="KW-0067">ATP-binding</keyword>
<dbReference type="Gene3D" id="3.90.320.10">
    <property type="match status" value="1"/>
</dbReference>
<dbReference type="PANTHER" id="PTHR22683">
    <property type="entry name" value="SPORULATION PROTEIN RELATED"/>
    <property type="match status" value="1"/>
</dbReference>
<evidence type="ECO:0000313" key="8">
    <source>
        <dbReference type="Proteomes" id="UP001302806"/>
    </source>
</evidence>
<gene>
    <name evidence="7" type="ORF">RHP51_04725</name>
</gene>
<dbReference type="Gene3D" id="3.40.50.300">
    <property type="entry name" value="P-loop containing nucleotide triphosphate hydrolases"/>
    <property type="match status" value="1"/>
</dbReference>
<dbReference type="CDD" id="cd01127">
    <property type="entry name" value="TrwB_TraG_TraD_VirD4"/>
    <property type="match status" value="1"/>
</dbReference>
<dbReference type="InterPro" id="IPR038726">
    <property type="entry name" value="PDDEXK_AddAB-type"/>
</dbReference>
<dbReference type="SUPFAM" id="SSF52540">
    <property type="entry name" value="P-loop containing nucleoside triphosphate hydrolases"/>
    <property type="match status" value="1"/>
</dbReference>
<evidence type="ECO:0000313" key="7">
    <source>
        <dbReference type="EMBL" id="WNH10004.1"/>
    </source>
</evidence>
<evidence type="ECO:0000259" key="6">
    <source>
        <dbReference type="PROSITE" id="PS50901"/>
    </source>
</evidence>